<protein>
    <submittedName>
        <fullName evidence="2">OB-fold domain-containing protein</fullName>
    </submittedName>
</protein>
<sequence length="108" mass="11993">MAHIPVHECAQCQKKYVQRKWVCSNCKSTEFHLTEVPGEGTVFTHTTIHVSSSEFAHLAPYTVALVELADGLRVTGRVTGKVEINDQVTCVSNEENLYVFDRVEKAAG</sequence>
<dbReference type="InterPro" id="IPR012340">
    <property type="entry name" value="NA-bd_OB-fold"/>
</dbReference>
<name>A0ABU5IW33_9BACI</name>
<proteinExistence type="predicted"/>
<dbReference type="EMBL" id="JAXOFX010000003">
    <property type="protein sequence ID" value="MDZ5471357.1"/>
    <property type="molecule type" value="Genomic_DNA"/>
</dbReference>
<reference evidence="2 3" key="1">
    <citation type="submission" date="2023-11" db="EMBL/GenBank/DDBJ databases">
        <title>Bacillus jintuensis, isolated from a mudflat on the Beibu Gulf coast.</title>
        <authorList>
            <person name="Li M."/>
        </authorList>
    </citation>
    <scope>NUCLEOTIDE SEQUENCE [LARGE SCALE GENOMIC DNA]</scope>
    <source>
        <strain evidence="2 3">31A1R</strain>
    </source>
</reference>
<dbReference type="InterPro" id="IPR002878">
    <property type="entry name" value="ChsH2_C"/>
</dbReference>
<dbReference type="SUPFAM" id="SSF50249">
    <property type="entry name" value="Nucleic acid-binding proteins"/>
    <property type="match status" value="1"/>
</dbReference>
<dbReference type="Pfam" id="PF01796">
    <property type="entry name" value="OB_ChsH2_C"/>
    <property type="match status" value="1"/>
</dbReference>
<dbReference type="RefSeq" id="WP_322445654.1">
    <property type="nucleotide sequence ID" value="NZ_JAXOFX010000003.1"/>
</dbReference>
<evidence type="ECO:0000259" key="1">
    <source>
        <dbReference type="Pfam" id="PF01796"/>
    </source>
</evidence>
<keyword evidence="3" id="KW-1185">Reference proteome</keyword>
<dbReference type="InterPro" id="IPR052513">
    <property type="entry name" value="Thioester_dehydratase-like"/>
</dbReference>
<dbReference type="Proteomes" id="UP001290455">
    <property type="component" value="Unassembled WGS sequence"/>
</dbReference>
<dbReference type="PANTHER" id="PTHR34075:SF5">
    <property type="entry name" value="BLR3430 PROTEIN"/>
    <property type="match status" value="1"/>
</dbReference>
<dbReference type="PANTHER" id="PTHR34075">
    <property type="entry name" value="BLR3430 PROTEIN"/>
    <property type="match status" value="1"/>
</dbReference>
<gene>
    <name evidence="2" type="ORF">SM124_06315</name>
</gene>
<evidence type="ECO:0000313" key="2">
    <source>
        <dbReference type="EMBL" id="MDZ5471357.1"/>
    </source>
</evidence>
<comment type="caution">
    <text evidence="2">The sequence shown here is derived from an EMBL/GenBank/DDBJ whole genome shotgun (WGS) entry which is preliminary data.</text>
</comment>
<feature type="domain" description="ChsH2 C-terminal OB-fold" evidence="1">
    <location>
        <begin position="35"/>
        <end position="88"/>
    </location>
</feature>
<organism evidence="2 3">
    <name type="scientific">Robertmurraya mangrovi</name>
    <dbReference type="NCBI Taxonomy" id="3098077"/>
    <lineage>
        <taxon>Bacteria</taxon>
        <taxon>Bacillati</taxon>
        <taxon>Bacillota</taxon>
        <taxon>Bacilli</taxon>
        <taxon>Bacillales</taxon>
        <taxon>Bacillaceae</taxon>
        <taxon>Robertmurraya</taxon>
    </lineage>
</organism>
<evidence type="ECO:0000313" key="3">
    <source>
        <dbReference type="Proteomes" id="UP001290455"/>
    </source>
</evidence>
<accession>A0ABU5IW33</accession>